<dbReference type="PANTHER" id="PTHR13246:SF1">
    <property type="entry name" value="CYTOSOLIC ENDO-BETA-N-ACETYLGLUCOSAMINIDASE"/>
    <property type="match status" value="1"/>
</dbReference>
<keyword evidence="14" id="KW-1185">Reference proteome</keyword>
<comment type="subcellular location">
    <subcellularLocation>
        <location evidence="1">Cytoplasm</location>
        <location evidence="1">Cytosol</location>
    </subcellularLocation>
</comment>
<evidence type="ECO:0000256" key="2">
    <source>
        <dbReference type="ARBA" id="ARBA00007849"/>
    </source>
</evidence>
<keyword evidence="6" id="KW-0326">Glycosidase</keyword>
<evidence type="ECO:0000256" key="9">
    <source>
        <dbReference type="ARBA" id="ARBA00072457"/>
    </source>
</evidence>
<feature type="domain" description="Cytosolic endo-beta-N-acetylglucosaminidase C-terminal" evidence="12">
    <location>
        <begin position="583"/>
        <end position="701"/>
    </location>
</feature>
<dbReference type="InterPro" id="IPR057882">
    <property type="entry name" value="ENGase_C"/>
</dbReference>
<sequence length="708" mass="78889">MEAGHKRGPEPELRRNKRRRSFPPATESQGATILHKTVSYAPHPLPARQFDRDTTQPISFYLSSLEELLGWKPTSDDDFNVATTPLAERQPPLHSKRPRTLVCHDMKNGYLEDRFIQGSAARAPYVFYHWQYIDIFVYFSHHTVTIPPVTWTNAAHRNGVSVLGTFITEWTDGGKLCESFLAGEAHAYHAVAEQLVNIARFYCFDGWLVNIENTLSEAAVQNLPLFLHRLRERLQQALPGGLVIWYDSVLQSGELQWQNELNEKNRVFFDACDGFFTNYNWQEEHLERTRAQAGERLADVYVGIDVFARGKVVGGGFETDKPLRLIRKHGFSAAIFAPGWVYEYLGKEGFLQNENKFWALLSELLPTHSIGALPFSTCFCLGMGTGRFSAGQEEEVGPWYNLSGQDIQPLFTDRGAPGETGGWLCTRCSLQDAWNGGSCLLIQGAIPPEADQVAVRLFSFQLPAPPKLFLSLLYKLEASPEVVVALELSTRDTSVSALPGLATRHQPQPLTTPPPHLSGLPHGCGRQGVAGWVSRCYELELKNCILQDLALILSCRQLGPHERRFTCRLGEIRVLDAASPRLSAPQVASLQASQLLWHKTLGTDQLSLSLTLRWSYPPHQARCFRIYCQGAASHGGRPLPLLQEPDLLGQAHATLYRVGGLAVPAVPAGASNQVAFFVEPILNEGFTVDRSRWGRLELVYSDPPSPST</sequence>
<evidence type="ECO:0000256" key="5">
    <source>
        <dbReference type="ARBA" id="ARBA00022801"/>
    </source>
</evidence>
<reference evidence="13" key="1">
    <citation type="submission" date="2025-08" db="UniProtKB">
        <authorList>
            <consortium name="Ensembl"/>
        </authorList>
    </citation>
    <scope>IDENTIFICATION</scope>
</reference>
<feature type="compositionally biased region" description="Basic and acidic residues" evidence="10">
    <location>
        <begin position="1"/>
        <end position="14"/>
    </location>
</feature>
<dbReference type="CDD" id="cd06547">
    <property type="entry name" value="GH85_ENGase"/>
    <property type="match status" value="1"/>
</dbReference>
<dbReference type="InterPro" id="IPR032979">
    <property type="entry name" value="ENGase"/>
</dbReference>
<accession>A0A8C8SG35</accession>
<evidence type="ECO:0000256" key="6">
    <source>
        <dbReference type="ARBA" id="ARBA00023295"/>
    </source>
</evidence>
<protein>
    <recommendedName>
        <fullName evidence="9">Cytosolic endo-beta-N-acetylglucosaminidase</fullName>
        <ecNumber evidence="3">3.2.1.96</ecNumber>
    </recommendedName>
</protein>
<evidence type="ECO:0000256" key="7">
    <source>
        <dbReference type="ARBA" id="ARBA00034414"/>
    </source>
</evidence>
<dbReference type="FunFam" id="3.20.20.80:FF:000043">
    <property type="entry name" value="cytosolic endo-beta-N-acetylglucosaminidase"/>
    <property type="match status" value="1"/>
</dbReference>
<dbReference type="Gene3D" id="3.20.20.80">
    <property type="entry name" value="Glycosidases"/>
    <property type="match status" value="1"/>
</dbReference>
<comment type="function">
    <text evidence="8">Endoglycosidase that releases N-glycans from glycoproteins by cleaving the beta-1,4-glycosidic bond in the N,N'-diacetylchitobiose core. Involved in the processing of free oligosaccharides in the cytosol.</text>
</comment>
<dbReference type="PANTHER" id="PTHR13246">
    <property type="entry name" value="ENDO BETA N-ACETYLGLUCOSAMINIDASE"/>
    <property type="match status" value="1"/>
</dbReference>
<proteinExistence type="inferred from homology"/>
<comment type="similarity">
    <text evidence="2">Belongs to the glycosyl hydrolase 85 family.</text>
</comment>
<name>A0A8C8SG35_9SAUR</name>
<feature type="domain" description="Cytosolic endo-beta-N-acetylglucosaminidase TIM barrel" evidence="11">
    <location>
        <begin position="110"/>
        <end position="385"/>
    </location>
</feature>
<dbReference type="Gene3D" id="2.60.120.260">
    <property type="entry name" value="Galactose-binding domain-like"/>
    <property type="match status" value="1"/>
</dbReference>
<comment type="catalytic activity">
    <reaction evidence="7">
        <text>an N(4)-(oligosaccharide-(1-&gt;3)-[oligosaccharide-(1-&gt;6)]-beta-D-Man-(1-&gt;4)-beta-D-GlcNAc-(1-&gt;4)-alpha-D-GlcNAc)-L-asparaginyl-[protein] + H2O = an oligosaccharide-(1-&gt;3)-[oligosaccharide-(1-&gt;6)]-beta-D-Man-(1-&gt;4)-D-GlcNAc + N(4)-(N-acetyl-beta-D-glucosaminyl)-L-asparaginyl-[protein]</text>
        <dbReference type="Rhea" id="RHEA:73067"/>
        <dbReference type="Rhea" id="RHEA-COMP:12603"/>
        <dbReference type="Rhea" id="RHEA-COMP:18176"/>
        <dbReference type="ChEBI" id="CHEBI:15377"/>
        <dbReference type="ChEBI" id="CHEBI:132248"/>
        <dbReference type="ChEBI" id="CHEBI:192714"/>
        <dbReference type="ChEBI" id="CHEBI:192715"/>
        <dbReference type="EC" id="3.2.1.96"/>
    </reaction>
</comment>
<evidence type="ECO:0000256" key="10">
    <source>
        <dbReference type="SAM" id="MobiDB-lite"/>
    </source>
</evidence>
<reference evidence="13" key="2">
    <citation type="submission" date="2025-09" db="UniProtKB">
        <authorList>
            <consortium name="Ensembl"/>
        </authorList>
    </citation>
    <scope>IDENTIFICATION</scope>
</reference>
<organism evidence="13 14">
    <name type="scientific">Pelusios castaneus</name>
    <name type="common">West African mud turtle</name>
    <dbReference type="NCBI Taxonomy" id="367368"/>
    <lineage>
        <taxon>Eukaryota</taxon>
        <taxon>Metazoa</taxon>
        <taxon>Chordata</taxon>
        <taxon>Craniata</taxon>
        <taxon>Vertebrata</taxon>
        <taxon>Euteleostomi</taxon>
        <taxon>Archelosauria</taxon>
        <taxon>Testudinata</taxon>
        <taxon>Testudines</taxon>
        <taxon>Pleurodira</taxon>
        <taxon>Pelomedusidae</taxon>
        <taxon>Pelusios</taxon>
    </lineage>
</organism>
<dbReference type="Ensembl" id="ENSPCET00000019854.1">
    <property type="protein sequence ID" value="ENSPCEP00000019202.1"/>
    <property type="gene ID" value="ENSPCEG00000014930.1"/>
</dbReference>
<evidence type="ECO:0000259" key="12">
    <source>
        <dbReference type="Pfam" id="PF25529"/>
    </source>
</evidence>
<dbReference type="GO" id="GO:0033925">
    <property type="term" value="F:mannosyl-glycoprotein endo-beta-N-acetylglucosaminidase activity"/>
    <property type="evidence" value="ECO:0007669"/>
    <property type="project" value="UniProtKB-EC"/>
</dbReference>
<evidence type="ECO:0000256" key="4">
    <source>
        <dbReference type="ARBA" id="ARBA00022490"/>
    </source>
</evidence>
<dbReference type="AlphaFoldDB" id="A0A8C8SG35"/>
<evidence type="ECO:0000259" key="11">
    <source>
        <dbReference type="Pfam" id="PF03644"/>
    </source>
</evidence>
<evidence type="ECO:0000256" key="8">
    <source>
        <dbReference type="ARBA" id="ARBA00054935"/>
    </source>
</evidence>
<keyword evidence="5" id="KW-0378">Hydrolase</keyword>
<dbReference type="Pfam" id="PF03644">
    <property type="entry name" value="Glyco_hydro_85"/>
    <property type="match status" value="1"/>
</dbReference>
<evidence type="ECO:0000256" key="3">
    <source>
        <dbReference type="ARBA" id="ARBA00012566"/>
    </source>
</evidence>
<feature type="region of interest" description="Disordered" evidence="10">
    <location>
        <begin position="1"/>
        <end position="31"/>
    </location>
</feature>
<evidence type="ECO:0000313" key="13">
    <source>
        <dbReference type="Ensembl" id="ENSPCEP00000019202.1"/>
    </source>
</evidence>
<dbReference type="Pfam" id="PF25529">
    <property type="entry name" value="Ig_ENGASE1_C"/>
    <property type="match status" value="1"/>
</dbReference>
<dbReference type="EC" id="3.2.1.96" evidence="3"/>
<keyword evidence="4" id="KW-0963">Cytoplasm</keyword>
<evidence type="ECO:0000313" key="14">
    <source>
        <dbReference type="Proteomes" id="UP000694393"/>
    </source>
</evidence>
<dbReference type="GO" id="GO:0005829">
    <property type="term" value="C:cytosol"/>
    <property type="evidence" value="ECO:0007669"/>
    <property type="project" value="UniProtKB-SubCell"/>
</dbReference>
<evidence type="ECO:0000256" key="1">
    <source>
        <dbReference type="ARBA" id="ARBA00004514"/>
    </source>
</evidence>
<dbReference type="Proteomes" id="UP000694393">
    <property type="component" value="Unplaced"/>
</dbReference>
<dbReference type="InterPro" id="IPR005201">
    <property type="entry name" value="TIM_ENGase"/>
</dbReference>